<dbReference type="AlphaFoldDB" id="A0AB34JYX1"/>
<keyword evidence="1" id="KW-0175">Coiled coil</keyword>
<protein>
    <recommendedName>
        <fullName evidence="4">Meiosis-specific nuclear structural protein 1</fullName>
    </recommendedName>
</protein>
<evidence type="ECO:0000313" key="2">
    <source>
        <dbReference type="EMBL" id="KAL1525444.1"/>
    </source>
</evidence>
<accession>A0AB34JYX1</accession>
<feature type="coiled-coil region" evidence="1">
    <location>
        <begin position="120"/>
        <end position="157"/>
    </location>
</feature>
<sequence>MVRIICGSVHGPWRSAPETDNLSDLGIVGTREQVIATIRLQKAIRALQQRQRRKAEQLVVRDLDTGARFSLTEANTAVQDAIIPPRRWWLGRRTIKGKRVDALTNEEMEDLAILMEAEKAVDEEARKAFERERAEELETQRRAIERLEAEREAMYFERREYGMEKRIAAITERLLIQQKEEREANEHAKTVAKAMYKAAKDASEGAASEAAAKNAATTAALRIVAEATSHISSSSEKQAAYARILEAVKALEASDDSFCEPLF</sequence>
<organism evidence="2 3">
    <name type="scientific">Prymnesium parvum</name>
    <name type="common">Toxic golden alga</name>
    <dbReference type="NCBI Taxonomy" id="97485"/>
    <lineage>
        <taxon>Eukaryota</taxon>
        <taxon>Haptista</taxon>
        <taxon>Haptophyta</taxon>
        <taxon>Prymnesiophyceae</taxon>
        <taxon>Prymnesiales</taxon>
        <taxon>Prymnesiaceae</taxon>
        <taxon>Prymnesium</taxon>
    </lineage>
</organism>
<comment type="caution">
    <text evidence="2">The sequence shown here is derived from an EMBL/GenBank/DDBJ whole genome shotgun (WGS) entry which is preliminary data.</text>
</comment>
<evidence type="ECO:0008006" key="4">
    <source>
        <dbReference type="Google" id="ProtNLM"/>
    </source>
</evidence>
<dbReference type="EMBL" id="JBGBPQ010000004">
    <property type="protein sequence ID" value="KAL1525444.1"/>
    <property type="molecule type" value="Genomic_DNA"/>
</dbReference>
<dbReference type="Proteomes" id="UP001515480">
    <property type="component" value="Unassembled WGS sequence"/>
</dbReference>
<evidence type="ECO:0000313" key="3">
    <source>
        <dbReference type="Proteomes" id="UP001515480"/>
    </source>
</evidence>
<evidence type="ECO:0000256" key="1">
    <source>
        <dbReference type="SAM" id="Coils"/>
    </source>
</evidence>
<keyword evidence="3" id="KW-1185">Reference proteome</keyword>
<reference evidence="2 3" key="1">
    <citation type="journal article" date="2024" name="Science">
        <title>Giant polyketide synthase enzymes in the biosynthesis of giant marine polyether toxins.</title>
        <authorList>
            <person name="Fallon T.R."/>
            <person name="Shende V.V."/>
            <person name="Wierzbicki I.H."/>
            <person name="Pendleton A.L."/>
            <person name="Watervoot N.F."/>
            <person name="Auber R.P."/>
            <person name="Gonzalez D.J."/>
            <person name="Wisecaver J.H."/>
            <person name="Moore B.S."/>
        </authorList>
    </citation>
    <scope>NUCLEOTIDE SEQUENCE [LARGE SCALE GENOMIC DNA]</scope>
    <source>
        <strain evidence="2 3">12B1</strain>
    </source>
</reference>
<gene>
    <name evidence="2" type="ORF">AB1Y20_020301</name>
</gene>
<proteinExistence type="predicted"/>
<name>A0AB34JYX1_PRYPA</name>